<name>A0A2P2K321_RHIMU</name>
<proteinExistence type="predicted"/>
<evidence type="ECO:0000313" key="1">
    <source>
        <dbReference type="EMBL" id="MBX00114.1"/>
    </source>
</evidence>
<reference evidence="1" key="1">
    <citation type="submission" date="2018-02" db="EMBL/GenBank/DDBJ databases">
        <title>Rhizophora mucronata_Transcriptome.</title>
        <authorList>
            <person name="Meera S.P."/>
            <person name="Sreeshan A."/>
            <person name="Augustine A."/>
        </authorList>
    </citation>
    <scope>NUCLEOTIDE SEQUENCE</scope>
    <source>
        <tissue evidence="1">Leaf</tissue>
    </source>
</reference>
<sequence>MAKPCFTTSFPFKEYDSSVSQRHHHHIPQFCVSLTS</sequence>
<dbReference type="AlphaFoldDB" id="A0A2P2K321"/>
<dbReference type="EMBL" id="GGEC01019630">
    <property type="protein sequence ID" value="MBX00114.1"/>
    <property type="molecule type" value="Transcribed_RNA"/>
</dbReference>
<protein>
    <submittedName>
        <fullName evidence="1">Calcineurin B-like protein 3</fullName>
    </submittedName>
</protein>
<organism evidence="1">
    <name type="scientific">Rhizophora mucronata</name>
    <name type="common">Asiatic mangrove</name>
    <dbReference type="NCBI Taxonomy" id="61149"/>
    <lineage>
        <taxon>Eukaryota</taxon>
        <taxon>Viridiplantae</taxon>
        <taxon>Streptophyta</taxon>
        <taxon>Embryophyta</taxon>
        <taxon>Tracheophyta</taxon>
        <taxon>Spermatophyta</taxon>
        <taxon>Magnoliopsida</taxon>
        <taxon>eudicotyledons</taxon>
        <taxon>Gunneridae</taxon>
        <taxon>Pentapetalae</taxon>
        <taxon>rosids</taxon>
        <taxon>fabids</taxon>
        <taxon>Malpighiales</taxon>
        <taxon>Rhizophoraceae</taxon>
        <taxon>Rhizophora</taxon>
    </lineage>
</organism>
<accession>A0A2P2K321</accession>